<proteinExistence type="predicted"/>
<feature type="transmembrane region" description="Helical" evidence="7">
    <location>
        <begin position="171"/>
        <end position="191"/>
    </location>
</feature>
<dbReference type="Pfam" id="PF02518">
    <property type="entry name" value="HATPase_c"/>
    <property type="match status" value="1"/>
</dbReference>
<dbReference type="PROSITE" id="PS50113">
    <property type="entry name" value="PAC"/>
    <property type="match status" value="1"/>
</dbReference>
<dbReference type="PANTHER" id="PTHR43547">
    <property type="entry name" value="TWO-COMPONENT HISTIDINE KINASE"/>
    <property type="match status" value="1"/>
</dbReference>
<keyword evidence="12" id="KW-1185">Reference proteome</keyword>
<dbReference type="PROSITE" id="PS50109">
    <property type="entry name" value="HIS_KIN"/>
    <property type="match status" value="1"/>
</dbReference>
<comment type="caution">
    <text evidence="11">The sequence shown here is derived from an EMBL/GenBank/DDBJ whole genome shotgun (WGS) entry which is preliminary data.</text>
</comment>
<keyword evidence="11" id="KW-0418">Kinase</keyword>
<gene>
    <name evidence="11" type="ORF">I6U48_28930</name>
</gene>
<accession>A0A949TX72</accession>
<evidence type="ECO:0000256" key="2">
    <source>
        <dbReference type="ARBA" id="ARBA00022475"/>
    </source>
</evidence>
<evidence type="ECO:0000313" key="11">
    <source>
        <dbReference type="EMBL" id="MBV7276897.1"/>
    </source>
</evidence>
<evidence type="ECO:0000259" key="9">
    <source>
        <dbReference type="PROSITE" id="PS50112"/>
    </source>
</evidence>
<evidence type="ECO:0000256" key="4">
    <source>
        <dbReference type="ARBA" id="ARBA00022692"/>
    </source>
</evidence>
<sequence>MKLRQKITYFVVGILLLSVGSITILSFYQMKDLLKTQISKGMLDLAGSIAENFVVREYFSKNGEVSNNMLNNEMENIRSKVNVQFIVVMDMNGIRQSHPQKEKIGKKFEGGDEQRVLKRGEEYISVSTGSLGPSFRAFAPIFVDNKQIGAVCVGVLKGNFNHDVYAKMEKFIPFIALGLILGTIGAILISYNIKQTILGLEPEEIALILKQKETVLETIKEGIISLDTKGRITLFNKEAAEILELQDKDIGTHISEFVYGTRIDYVLQSGETIENLEVKVKPGVSIISKYAPLKNEKGQLIGLLINFRNMTEIKKLAEELTGIKKVTWSLRAQNHEFMNKLHTISGLIQLEEYDEALKFINNVANEKKNISTIITKSIKDISVAALLLAKYSKSEESRVKFIIDEESTLKRLPKYLTSEELVSILGNLIENSLDEVKNDGSGEIYLKIYEQSDSLKVILRDNGPGIRNDIRDKIYNMGVTSKDGQRGYGMYLVKNIIDEAKGTIDFKIDNGTTWDICIPM</sequence>
<dbReference type="CDD" id="cd00130">
    <property type="entry name" value="PAS"/>
    <property type="match status" value="1"/>
</dbReference>
<keyword evidence="6 7" id="KW-0472">Membrane</keyword>
<feature type="transmembrane region" description="Helical" evidence="7">
    <location>
        <begin position="6"/>
        <end position="28"/>
    </location>
</feature>
<dbReference type="GO" id="GO:0006355">
    <property type="term" value="P:regulation of DNA-templated transcription"/>
    <property type="evidence" value="ECO:0007669"/>
    <property type="project" value="InterPro"/>
</dbReference>
<keyword evidence="3" id="KW-0597">Phosphoprotein</keyword>
<dbReference type="InterPro" id="IPR005467">
    <property type="entry name" value="His_kinase_dom"/>
</dbReference>
<name>A0A949TX72_9CLOT</name>
<evidence type="ECO:0000313" key="12">
    <source>
        <dbReference type="Proteomes" id="UP000694308"/>
    </source>
</evidence>
<dbReference type="InterPro" id="IPR039506">
    <property type="entry name" value="SPOB_a"/>
</dbReference>
<comment type="subcellular location">
    <subcellularLocation>
        <location evidence="1">Cell membrane</location>
        <topology evidence="1">Multi-pass membrane protein</topology>
    </subcellularLocation>
</comment>
<keyword evidence="2" id="KW-1003">Cell membrane</keyword>
<organism evidence="11 12">
    <name type="scientific">Clostridium thailandense</name>
    <dbReference type="NCBI Taxonomy" id="2794346"/>
    <lineage>
        <taxon>Bacteria</taxon>
        <taxon>Bacillati</taxon>
        <taxon>Bacillota</taxon>
        <taxon>Clostridia</taxon>
        <taxon>Eubacteriales</taxon>
        <taxon>Clostridiaceae</taxon>
        <taxon>Clostridium</taxon>
    </lineage>
</organism>
<evidence type="ECO:0000259" key="10">
    <source>
        <dbReference type="PROSITE" id="PS50113"/>
    </source>
</evidence>
<dbReference type="AlphaFoldDB" id="A0A949TX72"/>
<dbReference type="InterPro" id="IPR000700">
    <property type="entry name" value="PAS-assoc_C"/>
</dbReference>
<dbReference type="RefSeq" id="WP_218323975.1">
    <property type="nucleotide sequence ID" value="NZ_JAEEGC010000227.1"/>
</dbReference>
<feature type="domain" description="PAC" evidence="10">
    <location>
        <begin position="271"/>
        <end position="322"/>
    </location>
</feature>
<dbReference type="GO" id="GO:0000155">
    <property type="term" value="F:phosphorelay sensor kinase activity"/>
    <property type="evidence" value="ECO:0007669"/>
    <property type="project" value="TreeGrafter"/>
</dbReference>
<dbReference type="Pfam" id="PF00989">
    <property type="entry name" value="PAS"/>
    <property type="match status" value="1"/>
</dbReference>
<reference evidence="11" key="1">
    <citation type="submission" date="2020-12" db="EMBL/GenBank/DDBJ databases">
        <title>Clostridium thailandense sp. nov., a novel acetogenic bacterium isolated from peat land soil in Thailand.</title>
        <authorList>
            <person name="Chaikitkaew S."/>
            <person name="Birkeland N.K."/>
        </authorList>
    </citation>
    <scope>NUCLEOTIDE SEQUENCE</scope>
    <source>
        <strain evidence="11">PL3</strain>
    </source>
</reference>
<evidence type="ECO:0000256" key="3">
    <source>
        <dbReference type="ARBA" id="ARBA00022553"/>
    </source>
</evidence>
<dbReference type="InterPro" id="IPR013767">
    <property type="entry name" value="PAS_fold"/>
</dbReference>
<keyword evidence="5 7" id="KW-1133">Transmembrane helix</keyword>
<feature type="domain" description="Histidine kinase" evidence="8">
    <location>
        <begin position="332"/>
        <end position="520"/>
    </location>
</feature>
<keyword evidence="11" id="KW-0808">Transferase</keyword>
<evidence type="ECO:0000256" key="7">
    <source>
        <dbReference type="SAM" id="Phobius"/>
    </source>
</evidence>
<evidence type="ECO:0000256" key="5">
    <source>
        <dbReference type="ARBA" id="ARBA00022989"/>
    </source>
</evidence>
<dbReference type="Proteomes" id="UP000694308">
    <property type="component" value="Unassembled WGS sequence"/>
</dbReference>
<dbReference type="InterPro" id="IPR003594">
    <property type="entry name" value="HATPase_dom"/>
</dbReference>
<dbReference type="InterPro" id="IPR000014">
    <property type="entry name" value="PAS"/>
</dbReference>
<dbReference type="Pfam" id="PF17203">
    <property type="entry name" value="sCache_3_2"/>
    <property type="match status" value="1"/>
</dbReference>
<dbReference type="InterPro" id="IPR033463">
    <property type="entry name" value="sCache_3"/>
</dbReference>
<dbReference type="FunFam" id="1.10.287.130:FF:000011">
    <property type="entry name" value="Sensor histidine kinase DcuS"/>
    <property type="match status" value="1"/>
</dbReference>
<dbReference type="SMART" id="SM00091">
    <property type="entry name" value="PAS"/>
    <property type="match status" value="1"/>
</dbReference>
<dbReference type="SMART" id="SM00387">
    <property type="entry name" value="HATPase_c"/>
    <property type="match status" value="1"/>
</dbReference>
<dbReference type="Pfam" id="PF14689">
    <property type="entry name" value="SPOB_a"/>
    <property type="match status" value="1"/>
</dbReference>
<dbReference type="GO" id="GO:0005886">
    <property type="term" value="C:plasma membrane"/>
    <property type="evidence" value="ECO:0007669"/>
    <property type="project" value="UniProtKB-SubCell"/>
</dbReference>
<keyword evidence="4 7" id="KW-0812">Transmembrane</keyword>
<feature type="domain" description="PAS" evidence="9">
    <location>
        <begin position="208"/>
        <end position="250"/>
    </location>
</feature>
<dbReference type="EMBL" id="JAEEGC010000227">
    <property type="protein sequence ID" value="MBV7276897.1"/>
    <property type="molecule type" value="Genomic_DNA"/>
</dbReference>
<evidence type="ECO:0000256" key="1">
    <source>
        <dbReference type="ARBA" id="ARBA00004651"/>
    </source>
</evidence>
<evidence type="ECO:0000256" key="6">
    <source>
        <dbReference type="ARBA" id="ARBA00023136"/>
    </source>
</evidence>
<dbReference type="PANTHER" id="PTHR43547:SF10">
    <property type="entry name" value="SENSOR HISTIDINE KINASE DCUS"/>
    <property type="match status" value="1"/>
</dbReference>
<dbReference type="PROSITE" id="PS50112">
    <property type="entry name" value="PAS"/>
    <property type="match status" value="1"/>
</dbReference>
<evidence type="ECO:0000259" key="8">
    <source>
        <dbReference type="PROSITE" id="PS50109"/>
    </source>
</evidence>
<protein>
    <submittedName>
        <fullName evidence="11">Sensor histidine kinase</fullName>
    </submittedName>
</protein>